<reference evidence="8" key="1">
    <citation type="submission" date="2023-07" db="EMBL/GenBank/DDBJ databases">
        <authorList>
            <person name="Yue Y."/>
        </authorList>
    </citation>
    <scope>NUCLEOTIDE SEQUENCE [LARGE SCALE GENOMIC DNA]</scope>
    <source>
        <strain evidence="8">2Y89</strain>
    </source>
</reference>
<evidence type="ECO:0000313" key="8">
    <source>
        <dbReference type="Proteomes" id="UP001198402"/>
    </source>
</evidence>
<evidence type="ECO:0000256" key="3">
    <source>
        <dbReference type="ARBA" id="ARBA00022692"/>
    </source>
</evidence>
<evidence type="ECO:0000256" key="2">
    <source>
        <dbReference type="ARBA" id="ARBA00007375"/>
    </source>
</evidence>
<keyword evidence="3 6" id="KW-0812">Transmembrane</keyword>
<comment type="caution">
    <text evidence="7">The sequence shown here is derived from an EMBL/GenBank/DDBJ whole genome shotgun (WGS) entry which is preliminary data.</text>
</comment>
<proteinExistence type="inferred from homology"/>
<dbReference type="EMBL" id="JAIUJS010000004">
    <property type="protein sequence ID" value="MCA0153313.1"/>
    <property type="molecule type" value="Genomic_DNA"/>
</dbReference>
<feature type="transmembrane region" description="Helical" evidence="6">
    <location>
        <begin position="167"/>
        <end position="189"/>
    </location>
</feature>
<feature type="transmembrane region" description="Helical" evidence="6">
    <location>
        <begin position="86"/>
        <end position="104"/>
    </location>
</feature>
<keyword evidence="5 6" id="KW-0472">Membrane</keyword>
<feature type="transmembrane region" description="Helical" evidence="6">
    <location>
        <begin position="116"/>
        <end position="134"/>
    </location>
</feature>
<accession>A0ABS7Y3Q8</accession>
<feature type="transmembrane region" description="Helical" evidence="6">
    <location>
        <begin position="9"/>
        <end position="26"/>
    </location>
</feature>
<gene>
    <name evidence="7" type="ORF">LBV24_08815</name>
</gene>
<evidence type="ECO:0000256" key="5">
    <source>
        <dbReference type="ARBA" id="ARBA00023136"/>
    </source>
</evidence>
<evidence type="ECO:0000256" key="4">
    <source>
        <dbReference type="ARBA" id="ARBA00022989"/>
    </source>
</evidence>
<dbReference type="RefSeq" id="WP_224478280.1">
    <property type="nucleotide sequence ID" value="NZ_JAIUJS010000004.1"/>
</dbReference>
<feature type="transmembrane region" description="Helical" evidence="6">
    <location>
        <begin position="32"/>
        <end position="50"/>
    </location>
</feature>
<sequence>MLTSTKRQFTILFFIIVLFELITGSVPELALAHYIAKPAIVISLMVLFINSSHKLSGGIRKTTLLALGFSLLGDILLMFVNQSTDFFTLGLIAFLLAHIMYIIVFLKHRNNKRSPIGFLLLLIIYASGLFFLLKDGLGEMFIPVIIYIVIILSMAATAFLRKSMVSNLSYLLVLIGAIVFIISDSSLAINKFHKELPFANIIVMLTYAIAQYLIVLGILKINVTNTKV</sequence>
<evidence type="ECO:0000256" key="6">
    <source>
        <dbReference type="SAM" id="Phobius"/>
    </source>
</evidence>
<keyword evidence="4 6" id="KW-1133">Transmembrane helix</keyword>
<dbReference type="Pfam" id="PF07947">
    <property type="entry name" value="YhhN"/>
    <property type="match status" value="1"/>
</dbReference>
<feature type="transmembrane region" description="Helical" evidence="6">
    <location>
        <begin position="62"/>
        <end position="80"/>
    </location>
</feature>
<protein>
    <submittedName>
        <fullName evidence="7">Lysoplasmalogenase</fullName>
    </submittedName>
</protein>
<dbReference type="PANTHER" id="PTHR31885:SF6">
    <property type="entry name" value="GH04784P"/>
    <property type="match status" value="1"/>
</dbReference>
<name>A0ABS7Y3Q8_9FLAO</name>
<keyword evidence="8" id="KW-1185">Reference proteome</keyword>
<evidence type="ECO:0000313" key="7">
    <source>
        <dbReference type="EMBL" id="MCA0153313.1"/>
    </source>
</evidence>
<feature type="transmembrane region" description="Helical" evidence="6">
    <location>
        <begin position="201"/>
        <end position="219"/>
    </location>
</feature>
<comment type="similarity">
    <text evidence="2">Belongs to the TMEM86 family.</text>
</comment>
<organism evidence="7 8">
    <name type="scientific">Winogradskyella vincentii</name>
    <dbReference type="NCBI Taxonomy" id="2877122"/>
    <lineage>
        <taxon>Bacteria</taxon>
        <taxon>Pseudomonadati</taxon>
        <taxon>Bacteroidota</taxon>
        <taxon>Flavobacteriia</taxon>
        <taxon>Flavobacteriales</taxon>
        <taxon>Flavobacteriaceae</taxon>
        <taxon>Winogradskyella</taxon>
    </lineage>
</organism>
<evidence type="ECO:0000256" key="1">
    <source>
        <dbReference type="ARBA" id="ARBA00004141"/>
    </source>
</evidence>
<feature type="transmembrane region" description="Helical" evidence="6">
    <location>
        <begin position="140"/>
        <end position="160"/>
    </location>
</feature>
<comment type="subcellular location">
    <subcellularLocation>
        <location evidence="1">Membrane</location>
        <topology evidence="1">Multi-pass membrane protein</topology>
    </subcellularLocation>
</comment>
<dbReference type="InterPro" id="IPR012506">
    <property type="entry name" value="TMEM86B-like"/>
</dbReference>
<dbReference type="Proteomes" id="UP001198402">
    <property type="component" value="Unassembled WGS sequence"/>
</dbReference>
<dbReference type="PANTHER" id="PTHR31885">
    <property type="entry name" value="GH04784P"/>
    <property type="match status" value="1"/>
</dbReference>